<comment type="caution">
    <text evidence="1">The sequence shown here is derived from an EMBL/GenBank/DDBJ whole genome shotgun (WGS) entry which is preliminary data.</text>
</comment>
<name>A0ABT6MLY6_9NOCA</name>
<organism evidence="1 2">
    <name type="scientific">Prescottella agglutinans</name>
    <dbReference type="NCBI Taxonomy" id="1644129"/>
    <lineage>
        <taxon>Bacteria</taxon>
        <taxon>Bacillati</taxon>
        <taxon>Actinomycetota</taxon>
        <taxon>Actinomycetes</taxon>
        <taxon>Mycobacteriales</taxon>
        <taxon>Nocardiaceae</taxon>
        <taxon>Prescottella</taxon>
    </lineage>
</organism>
<proteinExistence type="predicted"/>
<dbReference type="EMBL" id="JARXVC010000038">
    <property type="protein sequence ID" value="MDH6285074.1"/>
    <property type="molecule type" value="Genomic_DNA"/>
</dbReference>
<dbReference type="Proteomes" id="UP001160334">
    <property type="component" value="Unassembled WGS sequence"/>
</dbReference>
<sequence>CGDLLSSPCGGLSCKNASESVALQPWTPRECAVINDLESADPVEVAAVLLDGIDLVVLSLAGATVSLSRARAITARARKNDAILVVTEGGWPTVDLHLDARVAGYMGLDEPARRITGISLDVEATARGRQTRRARVDVSGGRGAVSWTTVDTEATPAALRMAR</sequence>
<keyword evidence="2" id="KW-1185">Reference proteome</keyword>
<evidence type="ECO:0000313" key="1">
    <source>
        <dbReference type="EMBL" id="MDH6285074.1"/>
    </source>
</evidence>
<accession>A0ABT6MLY6</accession>
<evidence type="ECO:0000313" key="2">
    <source>
        <dbReference type="Proteomes" id="UP001160334"/>
    </source>
</evidence>
<protein>
    <submittedName>
        <fullName evidence="1">Uncharacterized protein</fullName>
    </submittedName>
</protein>
<reference evidence="1 2" key="1">
    <citation type="submission" date="2023-04" db="EMBL/GenBank/DDBJ databases">
        <title>Forest soil microbial communities from Buena Vista Peninsula, Colon Province, Panama.</title>
        <authorList>
            <person name="Bouskill N."/>
        </authorList>
    </citation>
    <scope>NUCLEOTIDE SEQUENCE [LARGE SCALE GENOMIC DNA]</scope>
    <source>
        <strain evidence="1 2">CFH S0262</strain>
    </source>
</reference>
<gene>
    <name evidence="1" type="ORF">M2280_006338</name>
</gene>
<feature type="non-terminal residue" evidence="1">
    <location>
        <position position="1"/>
    </location>
</feature>